<dbReference type="Gene3D" id="2.40.160.210">
    <property type="entry name" value="Acyl-CoA thioesterase, double hotdog domain"/>
    <property type="match status" value="1"/>
</dbReference>
<sequence length="362" mass="40744">MKDGRGGRPTRAKPLPSHPGNVYRPFAELMQLETIDGDTFRSIAPPFAPGGPVGVGRSYGAHVYAQAAYAASKTVDKGFLLHHVSGNFILAGELAVPFVYRVQSIRNGKSYCTRAVNVTQSEGNGICFTCICSFKTAEPSHVEAQRELDIWREYAVVLKDRLPHDFQEVPGMDLPFYWQRRKETGENDKFPGLQCHKVDMSRYNKDKHPIDRRQLIFYRTIGDMPADPNLHLAAHLYSSDRNSLYIVANNYGVGDYWTQMSSLCHTVIFHSPMEALLFKPSSGQQSELNDPTGRWFAFEGGGDRMGSGRAVFNCRLWNNEGIHVATAVQDGLLRFTKRIDASPEEEQEIERIMRGWGPRSKL</sequence>
<dbReference type="InterPro" id="IPR003703">
    <property type="entry name" value="Acyl_CoA_thio"/>
</dbReference>
<evidence type="ECO:0000313" key="6">
    <source>
        <dbReference type="EMBL" id="KAF2166864.1"/>
    </source>
</evidence>
<protein>
    <recommendedName>
        <fullName evidence="8">Thioesterase/thiol ester dehydrase-isomerase</fullName>
    </recommendedName>
</protein>
<dbReference type="GO" id="GO:0006637">
    <property type="term" value="P:acyl-CoA metabolic process"/>
    <property type="evidence" value="ECO:0007669"/>
    <property type="project" value="InterPro"/>
</dbReference>
<feature type="domain" description="Acyl-CoA thioesterase-like C-terminal" evidence="5">
    <location>
        <begin position="217"/>
        <end position="332"/>
    </location>
</feature>
<dbReference type="RefSeq" id="XP_033667753.1">
    <property type="nucleotide sequence ID" value="XM_033816928.1"/>
</dbReference>
<dbReference type="OrthoDB" id="68328at2759"/>
<keyword evidence="7" id="KW-1185">Reference proteome</keyword>
<evidence type="ECO:0000256" key="3">
    <source>
        <dbReference type="SAM" id="MobiDB-lite"/>
    </source>
</evidence>
<proteinExistence type="inferred from homology"/>
<dbReference type="GO" id="GO:0005782">
    <property type="term" value="C:peroxisomal matrix"/>
    <property type="evidence" value="ECO:0007669"/>
    <property type="project" value="UniProtKB-SubCell"/>
</dbReference>
<dbReference type="PANTHER" id="PTHR11066">
    <property type="entry name" value="ACYL-COA THIOESTERASE"/>
    <property type="match status" value="1"/>
</dbReference>
<dbReference type="PANTHER" id="PTHR11066:SF64">
    <property type="entry name" value="ACYL-COA THIOESTERASE (AFU_ORTHOLOGUE AFUA_1G12060)"/>
    <property type="match status" value="1"/>
</dbReference>
<dbReference type="Pfam" id="PF13622">
    <property type="entry name" value="4HBT_3"/>
    <property type="match status" value="1"/>
</dbReference>
<feature type="domain" description="Acyl-CoA thioesterase-like N-terminal HotDog" evidence="4">
    <location>
        <begin position="55"/>
        <end position="134"/>
    </location>
</feature>
<dbReference type="InterPro" id="IPR049449">
    <property type="entry name" value="TesB_ACOT8-like_N"/>
</dbReference>
<comment type="similarity">
    <text evidence="1">Belongs to the C/M/P thioester hydrolase family.</text>
</comment>
<dbReference type="CDD" id="cd03445">
    <property type="entry name" value="Thioesterase_II_repeat2"/>
    <property type="match status" value="1"/>
</dbReference>
<keyword evidence="2" id="KW-0378">Hydrolase</keyword>
<dbReference type="Proteomes" id="UP000799537">
    <property type="component" value="Unassembled WGS sequence"/>
</dbReference>
<dbReference type="Pfam" id="PF20789">
    <property type="entry name" value="4HBT_3C"/>
    <property type="match status" value="1"/>
</dbReference>
<evidence type="ECO:0008006" key="8">
    <source>
        <dbReference type="Google" id="ProtNLM"/>
    </source>
</evidence>
<dbReference type="GO" id="GO:0009062">
    <property type="term" value="P:fatty acid catabolic process"/>
    <property type="evidence" value="ECO:0007669"/>
    <property type="project" value="TreeGrafter"/>
</dbReference>
<evidence type="ECO:0000259" key="5">
    <source>
        <dbReference type="Pfam" id="PF20789"/>
    </source>
</evidence>
<reference evidence="6" key="1">
    <citation type="journal article" date="2020" name="Stud. Mycol.">
        <title>101 Dothideomycetes genomes: a test case for predicting lifestyles and emergence of pathogens.</title>
        <authorList>
            <person name="Haridas S."/>
            <person name="Albert R."/>
            <person name="Binder M."/>
            <person name="Bloem J."/>
            <person name="Labutti K."/>
            <person name="Salamov A."/>
            <person name="Andreopoulos B."/>
            <person name="Baker S."/>
            <person name="Barry K."/>
            <person name="Bills G."/>
            <person name="Bluhm B."/>
            <person name="Cannon C."/>
            <person name="Castanera R."/>
            <person name="Culley D."/>
            <person name="Daum C."/>
            <person name="Ezra D."/>
            <person name="Gonzalez J."/>
            <person name="Henrissat B."/>
            <person name="Kuo A."/>
            <person name="Liang C."/>
            <person name="Lipzen A."/>
            <person name="Lutzoni F."/>
            <person name="Magnuson J."/>
            <person name="Mondo S."/>
            <person name="Nolan M."/>
            <person name="Ohm R."/>
            <person name="Pangilinan J."/>
            <person name="Park H.-J."/>
            <person name="Ramirez L."/>
            <person name="Alfaro M."/>
            <person name="Sun H."/>
            <person name="Tritt A."/>
            <person name="Yoshinaga Y."/>
            <person name="Zwiers L.-H."/>
            <person name="Turgeon B."/>
            <person name="Goodwin S."/>
            <person name="Spatafora J."/>
            <person name="Crous P."/>
            <person name="Grigoriev I."/>
        </authorList>
    </citation>
    <scope>NUCLEOTIDE SEQUENCE</scope>
    <source>
        <strain evidence="6">ATCC 36951</strain>
    </source>
</reference>
<dbReference type="InterPro" id="IPR042171">
    <property type="entry name" value="Acyl-CoA_hotdog"/>
</dbReference>
<dbReference type="GeneID" id="54570200"/>
<gene>
    <name evidence="6" type="ORF">M409DRAFT_66413</name>
</gene>
<name>A0A6A6CI16_ZASCE</name>
<dbReference type="InterPro" id="IPR049450">
    <property type="entry name" value="ACOT8-like_C"/>
</dbReference>
<dbReference type="AlphaFoldDB" id="A0A6A6CI16"/>
<organism evidence="6 7">
    <name type="scientific">Zasmidium cellare ATCC 36951</name>
    <dbReference type="NCBI Taxonomy" id="1080233"/>
    <lineage>
        <taxon>Eukaryota</taxon>
        <taxon>Fungi</taxon>
        <taxon>Dikarya</taxon>
        <taxon>Ascomycota</taxon>
        <taxon>Pezizomycotina</taxon>
        <taxon>Dothideomycetes</taxon>
        <taxon>Dothideomycetidae</taxon>
        <taxon>Mycosphaerellales</taxon>
        <taxon>Mycosphaerellaceae</taxon>
        <taxon>Zasmidium</taxon>
    </lineage>
</organism>
<evidence type="ECO:0000259" key="4">
    <source>
        <dbReference type="Pfam" id="PF13622"/>
    </source>
</evidence>
<evidence type="ECO:0000256" key="2">
    <source>
        <dbReference type="ARBA" id="ARBA00022801"/>
    </source>
</evidence>
<dbReference type="GO" id="GO:0047617">
    <property type="term" value="F:fatty acyl-CoA hydrolase activity"/>
    <property type="evidence" value="ECO:0007669"/>
    <property type="project" value="InterPro"/>
</dbReference>
<feature type="region of interest" description="Disordered" evidence="3">
    <location>
        <begin position="1"/>
        <end position="22"/>
    </location>
</feature>
<evidence type="ECO:0000313" key="7">
    <source>
        <dbReference type="Proteomes" id="UP000799537"/>
    </source>
</evidence>
<accession>A0A6A6CI16</accession>
<dbReference type="CDD" id="cd03444">
    <property type="entry name" value="Thioesterase_II_repeat1"/>
    <property type="match status" value="1"/>
</dbReference>
<dbReference type="SUPFAM" id="SSF54637">
    <property type="entry name" value="Thioesterase/thiol ester dehydrase-isomerase"/>
    <property type="match status" value="2"/>
</dbReference>
<dbReference type="EMBL" id="ML993595">
    <property type="protein sequence ID" value="KAF2166864.1"/>
    <property type="molecule type" value="Genomic_DNA"/>
</dbReference>
<evidence type="ECO:0000256" key="1">
    <source>
        <dbReference type="ARBA" id="ARBA00006538"/>
    </source>
</evidence>
<dbReference type="InterPro" id="IPR029069">
    <property type="entry name" value="HotDog_dom_sf"/>
</dbReference>